<dbReference type="Proteomes" id="UP000239867">
    <property type="component" value="Chromosome"/>
</dbReference>
<name>A0A2L1GRI4_9BACT</name>
<dbReference type="NCBIfam" id="TIGR03696">
    <property type="entry name" value="Rhs_assc_core"/>
    <property type="match status" value="1"/>
</dbReference>
<accession>A0A2L1GRI4</accession>
<evidence type="ECO:0000313" key="2">
    <source>
        <dbReference type="Proteomes" id="UP000239867"/>
    </source>
</evidence>
<sequence length="53" mass="6029">MERYYDLEPGSYLVLDSIGLEGELNLYAYVENDPVNWSDPVGLKRRSGTSCSR</sequence>
<organism evidence="1 2">
    <name type="scientific">Desulfobulbus oralis</name>
    <dbReference type="NCBI Taxonomy" id="1986146"/>
    <lineage>
        <taxon>Bacteria</taxon>
        <taxon>Pseudomonadati</taxon>
        <taxon>Thermodesulfobacteriota</taxon>
        <taxon>Desulfobulbia</taxon>
        <taxon>Desulfobulbales</taxon>
        <taxon>Desulfobulbaceae</taxon>
        <taxon>Desulfobulbus</taxon>
    </lineage>
</organism>
<dbReference type="EMBL" id="CP021255">
    <property type="protein sequence ID" value="AVD72291.1"/>
    <property type="molecule type" value="Genomic_DNA"/>
</dbReference>
<dbReference type="InterPro" id="IPR022385">
    <property type="entry name" value="Rhs_assc_core"/>
</dbReference>
<reference evidence="1 2" key="1">
    <citation type="journal article" date="2018" name="MBio">
        <title>Insights into the evolution of host association through the isolation and characterization of a novel human periodontal pathobiont, Desulfobulbus oralis.</title>
        <authorList>
            <person name="Cross K.L."/>
            <person name="Chirania P."/>
            <person name="Xiong W."/>
            <person name="Beall C.J."/>
            <person name="Elkins J.G."/>
            <person name="Giannone R.J."/>
            <person name="Griffen A.L."/>
            <person name="Guss A.M."/>
            <person name="Hettich R.L."/>
            <person name="Joshi S.S."/>
            <person name="Mokrzan E.M."/>
            <person name="Martin R.K."/>
            <person name="Zhulin I.B."/>
            <person name="Leys E.J."/>
            <person name="Podar M."/>
        </authorList>
    </citation>
    <scope>NUCLEOTIDE SEQUENCE [LARGE SCALE GENOMIC DNA]</scope>
    <source>
        <strain evidence="1 2">ORNL</strain>
    </source>
</reference>
<dbReference type="Gene3D" id="2.180.10.10">
    <property type="entry name" value="RHS repeat-associated core"/>
    <property type="match status" value="1"/>
</dbReference>
<dbReference type="KEGG" id="deo:CAY53_07875"/>
<gene>
    <name evidence="1" type="ORF">CAY53_07875</name>
</gene>
<dbReference type="AlphaFoldDB" id="A0A2L1GRI4"/>
<evidence type="ECO:0000313" key="1">
    <source>
        <dbReference type="EMBL" id="AVD72291.1"/>
    </source>
</evidence>
<keyword evidence="2" id="KW-1185">Reference proteome</keyword>
<protein>
    <recommendedName>
        <fullName evidence="3">RHS repeat-associated core domain-containing protein</fullName>
    </recommendedName>
</protein>
<proteinExistence type="predicted"/>
<evidence type="ECO:0008006" key="3">
    <source>
        <dbReference type="Google" id="ProtNLM"/>
    </source>
</evidence>